<dbReference type="GO" id="GO:0005886">
    <property type="term" value="C:plasma membrane"/>
    <property type="evidence" value="ECO:0007669"/>
    <property type="project" value="UniProtKB-SubCell"/>
</dbReference>
<evidence type="ECO:0000313" key="7">
    <source>
        <dbReference type="EMBL" id="TGC74757.1"/>
    </source>
</evidence>
<organism evidence="7 8">
    <name type="scientific">Salmonella enterica subsp. enterica serovar Wilhelmsburg</name>
    <dbReference type="NCBI Taxonomy" id="1960126"/>
    <lineage>
        <taxon>Bacteria</taxon>
        <taxon>Pseudomonadati</taxon>
        <taxon>Pseudomonadota</taxon>
        <taxon>Gammaproteobacteria</taxon>
        <taxon>Enterobacterales</taxon>
        <taxon>Enterobacteriaceae</taxon>
        <taxon>Salmonella</taxon>
    </lineage>
</organism>
<reference evidence="7 8" key="1">
    <citation type="submission" date="2018-03" db="EMBL/GenBank/DDBJ databases">
        <title>Non-Typhoidal Salmonella genome sequencing and assembly.</title>
        <authorList>
            <person name="Matchawe C."/>
        </authorList>
    </citation>
    <scope>NUCLEOTIDE SEQUENCE [LARGE SCALE GENOMIC DNA]</scope>
    <source>
        <strain evidence="7 8">35dea</strain>
    </source>
</reference>
<dbReference type="AlphaFoldDB" id="A0A659PM41"/>
<keyword evidence="3 6" id="KW-0812">Transmembrane</keyword>
<keyword evidence="5 6" id="KW-0472">Membrane</keyword>
<dbReference type="NCBIfam" id="NF008245">
    <property type="entry name" value="PRK11021.1"/>
    <property type="match status" value="1"/>
</dbReference>
<name>A0A659PM41_SALET</name>
<dbReference type="Proteomes" id="UP000298491">
    <property type="component" value="Unassembled WGS sequence"/>
</dbReference>
<evidence type="ECO:0000256" key="6">
    <source>
        <dbReference type="SAM" id="Phobius"/>
    </source>
</evidence>
<dbReference type="GO" id="GO:0022857">
    <property type="term" value="F:transmembrane transporter activity"/>
    <property type="evidence" value="ECO:0007669"/>
    <property type="project" value="InterPro"/>
</dbReference>
<dbReference type="Gene3D" id="1.20.1740.10">
    <property type="entry name" value="Amino acid/polyamine transporter I"/>
    <property type="match status" value="1"/>
</dbReference>
<evidence type="ECO:0000256" key="5">
    <source>
        <dbReference type="ARBA" id="ARBA00023136"/>
    </source>
</evidence>
<comment type="caution">
    <text evidence="7">The sequence shown here is derived from an EMBL/GenBank/DDBJ whole genome shotgun (WGS) entry which is preliminary data.</text>
</comment>
<gene>
    <name evidence="7" type="ORF">C9F09_28155</name>
</gene>
<evidence type="ECO:0000256" key="3">
    <source>
        <dbReference type="ARBA" id="ARBA00022692"/>
    </source>
</evidence>
<keyword evidence="4 6" id="KW-1133">Transmembrane helix</keyword>
<feature type="transmembrane region" description="Helical" evidence="6">
    <location>
        <begin position="44"/>
        <end position="66"/>
    </location>
</feature>
<feature type="transmembrane region" description="Helical" evidence="6">
    <location>
        <begin position="87"/>
        <end position="108"/>
    </location>
</feature>
<keyword evidence="2" id="KW-1003">Cell membrane</keyword>
<sequence>MNELKKELGLVQGVILLTTSLLGTGVFALPELAALAAGDISLWAWPLLIILIFPIAIVFAVLGRHFPHAGGVAHFVGMAFGPRLQRAYSWLFLSVIPVSFPAALHIAVGFGQALFGWQSEQLLFGELGTLGLLWFMGSRGASSSANLQAIIAGLIIALIAAILWKGAIKPADITFPAANEITFSRLCTALGRVADTRGGLRAAG</sequence>
<evidence type="ECO:0000256" key="4">
    <source>
        <dbReference type="ARBA" id="ARBA00022989"/>
    </source>
</evidence>
<evidence type="ECO:0000313" key="8">
    <source>
        <dbReference type="Proteomes" id="UP000298491"/>
    </source>
</evidence>
<evidence type="ECO:0000256" key="2">
    <source>
        <dbReference type="ARBA" id="ARBA00022475"/>
    </source>
</evidence>
<feature type="transmembrane region" description="Helical" evidence="6">
    <location>
        <begin position="147"/>
        <end position="164"/>
    </location>
</feature>
<feature type="non-terminal residue" evidence="7">
    <location>
        <position position="204"/>
    </location>
</feature>
<dbReference type="PANTHER" id="PTHR42770">
    <property type="entry name" value="AMINO ACID TRANSPORTER-RELATED"/>
    <property type="match status" value="1"/>
</dbReference>
<protein>
    <submittedName>
        <fullName evidence="7">L-methionine/branched-chain amino acid transporter</fullName>
    </submittedName>
</protein>
<dbReference type="EMBL" id="PYKB01001604">
    <property type="protein sequence ID" value="TGC74757.1"/>
    <property type="molecule type" value="Genomic_DNA"/>
</dbReference>
<dbReference type="InterPro" id="IPR002293">
    <property type="entry name" value="AA/rel_permease1"/>
</dbReference>
<evidence type="ECO:0000256" key="1">
    <source>
        <dbReference type="ARBA" id="ARBA00004651"/>
    </source>
</evidence>
<dbReference type="PANTHER" id="PTHR42770:SF13">
    <property type="entry name" value="L-METHIONINE_BRANCHED-CHAIN AMINO ACID EXPORTER YJEH"/>
    <property type="match status" value="1"/>
</dbReference>
<proteinExistence type="predicted"/>
<accession>A0A659PM41</accession>
<dbReference type="Pfam" id="PF13520">
    <property type="entry name" value="AA_permease_2"/>
    <property type="match status" value="1"/>
</dbReference>
<comment type="subcellular location">
    <subcellularLocation>
        <location evidence="1">Cell membrane</location>
        <topology evidence="1">Multi-pass membrane protein</topology>
    </subcellularLocation>
</comment>
<dbReference type="InterPro" id="IPR050367">
    <property type="entry name" value="APC_superfamily"/>
</dbReference>